<feature type="transmembrane region" description="Helical" evidence="1">
    <location>
        <begin position="137"/>
        <end position="161"/>
    </location>
</feature>
<dbReference type="AlphaFoldDB" id="A0A8J6C5N0"/>
<evidence type="ECO:0000256" key="1">
    <source>
        <dbReference type="SAM" id="Phobius"/>
    </source>
</evidence>
<keyword evidence="1" id="KW-0472">Membrane</keyword>
<keyword evidence="3" id="KW-1185">Reference proteome</keyword>
<gene>
    <name evidence="2" type="ORF">KFE25_002403</name>
</gene>
<dbReference type="EMBL" id="JAGTXO010000027">
    <property type="protein sequence ID" value="KAG8461214.1"/>
    <property type="molecule type" value="Genomic_DNA"/>
</dbReference>
<dbReference type="Proteomes" id="UP000751190">
    <property type="component" value="Unassembled WGS sequence"/>
</dbReference>
<keyword evidence="1" id="KW-0812">Transmembrane</keyword>
<evidence type="ECO:0000313" key="3">
    <source>
        <dbReference type="Proteomes" id="UP000751190"/>
    </source>
</evidence>
<feature type="transmembrane region" description="Helical" evidence="1">
    <location>
        <begin position="265"/>
        <end position="285"/>
    </location>
</feature>
<keyword evidence="1" id="KW-1133">Transmembrane helix</keyword>
<reference evidence="2" key="1">
    <citation type="submission" date="2021-05" db="EMBL/GenBank/DDBJ databases">
        <title>The genome of the haptophyte Pavlova lutheri (Diacronema luteri, Pavlovales) - a model for lipid biosynthesis in eukaryotic algae.</title>
        <authorList>
            <person name="Hulatt C.J."/>
            <person name="Posewitz M.C."/>
        </authorList>
    </citation>
    <scope>NUCLEOTIDE SEQUENCE</scope>
    <source>
        <strain evidence="2">NIVA-4/92</strain>
    </source>
</reference>
<evidence type="ECO:0000313" key="2">
    <source>
        <dbReference type="EMBL" id="KAG8461214.1"/>
    </source>
</evidence>
<sequence length="315" mass="31544">MAWLGRSPWASEALALVASVGFLVAASGGSWAVTQITPIPFLAPVPSGPDATETVRIGLVGIRIGDEVYGYDGELCAAFADCLAVRDAAARAHAVLIASAAAALVACLVHGCARASGWLPAAARALLSIRANAVARLRLGALALTLLVAAGASIACVAHFARVGAAAAEGLEALAADPLAAIGALAGDSAGSAGAPFGAVDPAKIPWKDTPWARIFPPSASNAPSPAAPAPRSLGRRLDAAPAMLSAPRVSSTAGARAPDVRAGVHAYLFGGAALCALAATALVLRELCDALRDDRWPDAETGEGAYRSSLLLRV</sequence>
<comment type="caution">
    <text evidence="2">The sequence shown here is derived from an EMBL/GenBank/DDBJ whole genome shotgun (WGS) entry which is preliminary data.</text>
</comment>
<feature type="transmembrane region" description="Helical" evidence="1">
    <location>
        <begin position="94"/>
        <end position="116"/>
    </location>
</feature>
<organism evidence="2 3">
    <name type="scientific">Diacronema lutheri</name>
    <name type="common">Unicellular marine alga</name>
    <name type="synonym">Monochrysis lutheri</name>
    <dbReference type="NCBI Taxonomy" id="2081491"/>
    <lineage>
        <taxon>Eukaryota</taxon>
        <taxon>Haptista</taxon>
        <taxon>Haptophyta</taxon>
        <taxon>Pavlovophyceae</taxon>
        <taxon>Pavlovales</taxon>
        <taxon>Pavlovaceae</taxon>
        <taxon>Diacronema</taxon>
    </lineage>
</organism>
<accession>A0A8J6C5N0</accession>
<proteinExistence type="predicted"/>
<protein>
    <submittedName>
        <fullName evidence="2">Uncharacterized protein</fullName>
    </submittedName>
</protein>
<name>A0A8J6C5N0_DIALT</name>